<dbReference type="InterPro" id="IPR016166">
    <property type="entry name" value="FAD-bd_PCMH"/>
</dbReference>
<dbReference type="InterPro" id="IPR036683">
    <property type="entry name" value="CO_DH_flav_C_dom_sf"/>
</dbReference>
<dbReference type="PROSITE" id="PS51387">
    <property type="entry name" value="FAD_PCMH"/>
    <property type="match status" value="1"/>
</dbReference>
<dbReference type="InterPro" id="IPR051312">
    <property type="entry name" value="Diverse_Substr_Oxidored"/>
</dbReference>
<dbReference type="Pfam" id="PF00941">
    <property type="entry name" value="FAD_binding_5"/>
    <property type="match status" value="1"/>
</dbReference>
<evidence type="ECO:0000259" key="2">
    <source>
        <dbReference type="PROSITE" id="PS51387"/>
    </source>
</evidence>
<name>A0ABT2C4A2_9BURK</name>
<reference evidence="3" key="1">
    <citation type="submission" date="2022-08" db="EMBL/GenBank/DDBJ databases">
        <title>Reclassification of Massilia species as members of the genera Telluria, Duganella, Pseudoduganella, Mokoshia gen. nov. and Zemynaea gen. nov. using orthogonal and non-orthogonal genome-based approaches.</title>
        <authorList>
            <person name="Bowman J.P."/>
        </authorList>
    </citation>
    <scope>NUCLEOTIDE SEQUENCE</scope>
    <source>
        <strain evidence="3">LMG 11547</strain>
    </source>
</reference>
<dbReference type="InterPro" id="IPR016167">
    <property type="entry name" value="FAD-bd_PCMH_sub1"/>
</dbReference>
<dbReference type="InterPro" id="IPR016169">
    <property type="entry name" value="FAD-bd_PCMH_sub2"/>
</dbReference>
<evidence type="ECO:0000256" key="1">
    <source>
        <dbReference type="ARBA" id="ARBA00022827"/>
    </source>
</evidence>
<feature type="domain" description="FAD-binding PCMH-type" evidence="2">
    <location>
        <begin position="1"/>
        <end position="225"/>
    </location>
</feature>
<organism evidence="3 4">
    <name type="scientific">Telluria mixta</name>
    <dbReference type="NCBI Taxonomy" id="34071"/>
    <lineage>
        <taxon>Bacteria</taxon>
        <taxon>Pseudomonadati</taxon>
        <taxon>Pseudomonadota</taxon>
        <taxon>Betaproteobacteria</taxon>
        <taxon>Burkholderiales</taxon>
        <taxon>Oxalobacteraceae</taxon>
        <taxon>Telluria group</taxon>
        <taxon>Telluria</taxon>
    </lineage>
</organism>
<comment type="caution">
    <text evidence="3">The sequence shown here is derived from an EMBL/GenBank/DDBJ whole genome shotgun (WGS) entry which is preliminary data.</text>
</comment>
<keyword evidence="1" id="KW-0274">FAD</keyword>
<dbReference type="PANTHER" id="PTHR42659">
    <property type="entry name" value="XANTHINE DEHYDROGENASE SUBUNIT C-RELATED"/>
    <property type="match status" value="1"/>
</dbReference>
<dbReference type="EMBL" id="JANUHC010000009">
    <property type="protein sequence ID" value="MCS0632225.1"/>
    <property type="molecule type" value="Genomic_DNA"/>
</dbReference>
<gene>
    <name evidence="3" type="ORF">NX786_23120</name>
</gene>
<dbReference type="PANTHER" id="PTHR42659:SF1">
    <property type="entry name" value="OXIDOREDUCTASE"/>
    <property type="match status" value="1"/>
</dbReference>
<keyword evidence="1" id="KW-0285">Flavoprotein</keyword>
<dbReference type="Gene3D" id="3.30.43.10">
    <property type="entry name" value="Uridine Diphospho-n-acetylenolpyruvylglucosamine Reductase, domain 2"/>
    <property type="match status" value="1"/>
</dbReference>
<dbReference type="InterPro" id="IPR036318">
    <property type="entry name" value="FAD-bd_PCMH-like_sf"/>
</dbReference>
<dbReference type="Proteomes" id="UP001165263">
    <property type="component" value="Unassembled WGS sequence"/>
</dbReference>
<proteinExistence type="predicted"/>
<protein>
    <submittedName>
        <fullName evidence="3">Xanthine dehydrogenase family protein subunit M</fullName>
    </submittedName>
</protein>
<keyword evidence="4" id="KW-1185">Reference proteome</keyword>
<evidence type="ECO:0000313" key="3">
    <source>
        <dbReference type="EMBL" id="MCS0632225.1"/>
    </source>
</evidence>
<dbReference type="InterPro" id="IPR002346">
    <property type="entry name" value="Mopterin_DH_FAD-bd"/>
</dbReference>
<dbReference type="SUPFAM" id="SSF55447">
    <property type="entry name" value="CO dehydrogenase flavoprotein C-terminal domain-like"/>
    <property type="match status" value="1"/>
</dbReference>
<evidence type="ECO:0000313" key="4">
    <source>
        <dbReference type="Proteomes" id="UP001165263"/>
    </source>
</evidence>
<sequence length="342" mass="36770">MNRFDYQRATDVTQAIGLADQAASTGQVRFLAGGTNLVDLMKEDVEWPRTLIDVNRLPLRAIEELPDGGLRLGALATNAETADHPIVRARYPVLASAILSGATRQLRNAATDGGNLNQRTRCCYFYDTATPCNKRAPGTGCGARGGFARMHAILGASEQCVATNPSDMAVALAVLDARVRVSGPQGERLIPLADYHRLPGDEPWRDNNLAPAELVTAVDLPPGDFGTYYTYLKLRDRLSYAFALVSVAVVLARDDAGRCTDVRVALGGVAPKPWRVPEAEALLRGGAPDRARFGQVAARMLEGAVGLGDNDFKIELARRAVVRALEQAASGRPQSHTDKRIA</sequence>
<dbReference type="Gene3D" id="3.30.465.10">
    <property type="match status" value="2"/>
</dbReference>
<accession>A0ABT2C4A2</accession>
<dbReference type="Gene3D" id="3.30.390.50">
    <property type="entry name" value="CO dehydrogenase flavoprotein, C-terminal domain"/>
    <property type="match status" value="1"/>
</dbReference>
<dbReference type="SUPFAM" id="SSF56176">
    <property type="entry name" value="FAD-binding/transporter-associated domain-like"/>
    <property type="match status" value="1"/>
</dbReference>
<dbReference type="RefSeq" id="WP_259451264.1">
    <property type="nucleotide sequence ID" value="NZ_JANUHC010000009.1"/>
</dbReference>
<dbReference type="SMART" id="SM01092">
    <property type="entry name" value="CO_deh_flav_C"/>
    <property type="match status" value="1"/>
</dbReference>
<dbReference type="Pfam" id="PF03450">
    <property type="entry name" value="CO_deh_flav_C"/>
    <property type="match status" value="1"/>
</dbReference>
<dbReference type="InterPro" id="IPR005107">
    <property type="entry name" value="CO_DH_flav_C"/>
</dbReference>